<accession>A0A9D4CEW9</accession>
<evidence type="ECO:0000313" key="2">
    <source>
        <dbReference type="Proteomes" id="UP000828390"/>
    </source>
</evidence>
<keyword evidence="2" id="KW-1185">Reference proteome</keyword>
<dbReference type="EMBL" id="JAIWYP010000013">
    <property type="protein sequence ID" value="KAH3722173.1"/>
    <property type="molecule type" value="Genomic_DNA"/>
</dbReference>
<protein>
    <submittedName>
        <fullName evidence="1">Uncharacterized protein</fullName>
    </submittedName>
</protein>
<name>A0A9D4CEW9_DREPO</name>
<gene>
    <name evidence="1" type="ORF">DPMN_065127</name>
</gene>
<reference evidence="1" key="1">
    <citation type="journal article" date="2019" name="bioRxiv">
        <title>The Genome of the Zebra Mussel, Dreissena polymorpha: A Resource for Invasive Species Research.</title>
        <authorList>
            <person name="McCartney M.A."/>
            <person name="Auch B."/>
            <person name="Kono T."/>
            <person name="Mallez S."/>
            <person name="Zhang Y."/>
            <person name="Obille A."/>
            <person name="Becker A."/>
            <person name="Abrahante J.E."/>
            <person name="Garbe J."/>
            <person name="Badalamenti J.P."/>
            <person name="Herman A."/>
            <person name="Mangelson H."/>
            <person name="Liachko I."/>
            <person name="Sullivan S."/>
            <person name="Sone E.D."/>
            <person name="Koren S."/>
            <person name="Silverstein K.A.T."/>
            <person name="Beckman K.B."/>
            <person name="Gohl D.M."/>
        </authorList>
    </citation>
    <scope>NUCLEOTIDE SEQUENCE</scope>
    <source>
        <strain evidence="1">Duluth1</strain>
        <tissue evidence="1">Whole animal</tissue>
    </source>
</reference>
<dbReference type="AlphaFoldDB" id="A0A9D4CEW9"/>
<evidence type="ECO:0000313" key="1">
    <source>
        <dbReference type="EMBL" id="KAH3722173.1"/>
    </source>
</evidence>
<reference evidence="1" key="2">
    <citation type="submission" date="2020-11" db="EMBL/GenBank/DDBJ databases">
        <authorList>
            <person name="McCartney M.A."/>
            <person name="Auch B."/>
            <person name="Kono T."/>
            <person name="Mallez S."/>
            <person name="Becker A."/>
            <person name="Gohl D.M."/>
            <person name="Silverstein K.A.T."/>
            <person name="Koren S."/>
            <person name="Bechman K.B."/>
            <person name="Herman A."/>
            <person name="Abrahante J.E."/>
            <person name="Garbe J."/>
        </authorList>
    </citation>
    <scope>NUCLEOTIDE SEQUENCE</scope>
    <source>
        <strain evidence="1">Duluth1</strain>
        <tissue evidence="1">Whole animal</tissue>
    </source>
</reference>
<dbReference type="Proteomes" id="UP000828390">
    <property type="component" value="Unassembled WGS sequence"/>
</dbReference>
<proteinExistence type="predicted"/>
<comment type="caution">
    <text evidence="1">The sequence shown here is derived from an EMBL/GenBank/DDBJ whole genome shotgun (WGS) entry which is preliminary data.</text>
</comment>
<organism evidence="1 2">
    <name type="scientific">Dreissena polymorpha</name>
    <name type="common">Zebra mussel</name>
    <name type="synonym">Mytilus polymorpha</name>
    <dbReference type="NCBI Taxonomy" id="45954"/>
    <lineage>
        <taxon>Eukaryota</taxon>
        <taxon>Metazoa</taxon>
        <taxon>Spiralia</taxon>
        <taxon>Lophotrochozoa</taxon>
        <taxon>Mollusca</taxon>
        <taxon>Bivalvia</taxon>
        <taxon>Autobranchia</taxon>
        <taxon>Heteroconchia</taxon>
        <taxon>Euheterodonta</taxon>
        <taxon>Imparidentia</taxon>
        <taxon>Neoheterodontei</taxon>
        <taxon>Myida</taxon>
        <taxon>Dreissenoidea</taxon>
        <taxon>Dreissenidae</taxon>
        <taxon>Dreissena</taxon>
    </lineage>
</organism>
<sequence length="70" mass="8121">MEDASQSTAEQVAIDYAGTEMPTLETPEDVHLYCIRPFVWKKDMVRWEDYNITNTDIDFVNSLLASVRLH</sequence>